<sequence length="100" mass="11415">MTILSKPLTEENTVELVSERGEDAGGVFGDVVSEFWETFYIKHTVGSHIKISATVHIMRREHWEAVAKVFICGYKPERHLPIQLSQVFLQRCVDGKDVQD</sequence>
<dbReference type="AlphaFoldDB" id="A0AAE0SXW0"/>
<evidence type="ECO:0000313" key="1">
    <source>
        <dbReference type="EMBL" id="KAK3600215.1"/>
    </source>
</evidence>
<name>A0AAE0SXW0_9BIVA</name>
<dbReference type="EMBL" id="JAEAOA010001207">
    <property type="protein sequence ID" value="KAK3600215.1"/>
    <property type="molecule type" value="Genomic_DNA"/>
</dbReference>
<comment type="caution">
    <text evidence="1">The sequence shown here is derived from an EMBL/GenBank/DDBJ whole genome shotgun (WGS) entry which is preliminary data.</text>
</comment>
<reference evidence="1" key="2">
    <citation type="journal article" date="2021" name="Genome Biol. Evol.">
        <title>Developing a high-quality reference genome for a parasitic bivalve with doubly uniparental inheritance (Bivalvia: Unionida).</title>
        <authorList>
            <person name="Smith C.H."/>
        </authorList>
    </citation>
    <scope>NUCLEOTIDE SEQUENCE</scope>
    <source>
        <strain evidence="1">CHS0354</strain>
        <tissue evidence="1">Mantle</tissue>
    </source>
</reference>
<reference evidence="1" key="1">
    <citation type="journal article" date="2021" name="Genome Biol. Evol.">
        <title>A High-Quality Reference Genome for a Parasitic Bivalve with Doubly Uniparental Inheritance (Bivalvia: Unionida).</title>
        <authorList>
            <person name="Smith C.H."/>
        </authorList>
    </citation>
    <scope>NUCLEOTIDE SEQUENCE</scope>
    <source>
        <strain evidence="1">CHS0354</strain>
    </source>
</reference>
<protein>
    <submittedName>
        <fullName evidence="1">Uncharacterized protein</fullName>
    </submittedName>
</protein>
<reference evidence="1" key="3">
    <citation type="submission" date="2023-05" db="EMBL/GenBank/DDBJ databases">
        <authorList>
            <person name="Smith C.H."/>
        </authorList>
    </citation>
    <scope>NUCLEOTIDE SEQUENCE</scope>
    <source>
        <strain evidence="1">CHS0354</strain>
        <tissue evidence="1">Mantle</tissue>
    </source>
</reference>
<gene>
    <name evidence="1" type="ORF">CHS0354_019841</name>
</gene>
<evidence type="ECO:0000313" key="2">
    <source>
        <dbReference type="Proteomes" id="UP001195483"/>
    </source>
</evidence>
<keyword evidence="2" id="KW-1185">Reference proteome</keyword>
<dbReference type="Proteomes" id="UP001195483">
    <property type="component" value="Unassembled WGS sequence"/>
</dbReference>
<accession>A0AAE0SXW0</accession>
<proteinExistence type="predicted"/>
<organism evidence="1 2">
    <name type="scientific">Potamilus streckersoni</name>
    <dbReference type="NCBI Taxonomy" id="2493646"/>
    <lineage>
        <taxon>Eukaryota</taxon>
        <taxon>Metazoa</taxon>
        <taxon>Spiralia</taxon>
        <taxon>Lophotrochozoa</taxon>
        <taxon>Mollusca</taxon>
        <taxon>Bivalvia</taxon>
        <taxon>Autobranchia</taxon>
        <taxon>Heteroconchia</taxon>
        <taxon>Palaeoheterodonta</taxon>
        <taxon>Unionida</taxon>
        <taxon>Unionoidea</taxon>
        <taxon>Unionidae</taxon>
        <taxon>Ambleminae</taxon>
        <taxon>Lampsilini</taxon>
        <taxon>Potamilus</taxon>
    </lineage>
</organism>